<dbReference type="InterPro" id="IPR036163">
    <property type="entry name" value="HMA_dom_sf"/>
</dbReference>
<protein>
    <submittedName>
        <fullName evidence="9">Heavy metal-associated domain, HMA</fullName>
    </submittedName>
</protein>
<feature type="transmembrane region" description="Helical" evidence="7">
    <location>
        <begin position="281"/>
        <end position="301"/>
    </location>
</feature>
<feature type="domain" description="HMA" evidence="8">
    <location>
        <begin position="1"/>
        <end position="54"/>
    </location>
</feature>
<evidence type="ECO:0000256" key="6">
    <source>
        <dbReference type="ARBA" id="ARBA00024045"/>
    </source>
</evidence>
<comment type="similarity">
    <text evidence="6">Belongs to the HIPP family.</text>
</comment>
<evidence type="ECO:0000256" key="5">
    <source>
        <dbReference type="ARBA" id="ARBA00023289"/>
    </source>
</evidence>
<evidence type="ECO:0000313" key="9">
    <source>
        <dbReference type="EMBL" id="PWA80524.1"/>
    </source>
</evidence>
<dbReference type="Pfam" id="PF00403">
    <property type="entry name" value="HMA"/>
    <property type="match status" value="4"/>
</dbReference>
<gene>
    <name evidence="9" type="ORF">CTI12_AA196970</name>
</gene>
<comment type="subcellular location">
    <subcellularLocation>
        <location evidence="1">Membrane</location>
        <topology evidence="1">Peripheral membrane protein</topology>
    </subcellularLocation>
</comment>
<proteinExistence type="inferred from homology"/>
<dbReference type="GO" id="GO:0046872">
    <property type="term" value="F:metal ion binding"/>
    <property type="evidence" value="ECO:0007669"/>
    <property type="project" value="UniProtKB-KW"/>
</dbReference>
<evidence type="ECO:0000256" key="4">
    <source>
        <dbReference type="ARBA" id="ARBA00023288"/>
    </source>
</evidence>
<keyword evidence="7" id="KW-0812">Transmembrane</keyword>
<evidence type="ECO:0000256" key="2">
    <source>
        <dbReference type="ARBA" id="ARBA00022481"/>
    </source>
</evidence>
<keyword evidence="4" id="KW-0449">Lipoprotein</keyword>
<feature type="transmembrane region" description="Helical" evidence="7">
    <location>
        <begin position="321"/>
        <end position="343"/>
    </location>
</feature>
<keyword evidence="7" id="KW-1133">Transmembrane helix</keyword>
<dbReference type="PROSITE" id="PS50846">
    <property type="entry name" value="HMA_2"/>
    <property type="match status" value="4"/>
</dbReference>
<dbReference type="OrthoDB" id="692882at2759"/>
<dbReference type="InterPro" id="IPR006121">
    <property type="entry name" value="HMA_dom"/>
</dbReference>
<evidence type="ECO:0000259" key="8">
    <source>
        <dbReference type="PROSITE" id="PS50846"/>
    </source>
</evidence>
<keyword evidence="3" id="KW-0479">Metal-binding</keyword>
<dbReference type="STRING" id="35608.A0A2U1P427"/>
<evidence type="ECO:0000313" key="10">
    <source>
        <dbReference type="Proteomes" id="UP000245207"/>
    </source>
</evidence>
<dbReference type="Proteomes" id="UP000245207">
    <property type="component" value="Unassembled WGS sequence"/>
</dbReference>
<dbReference type="GO" id="GO:0016020">
    <property type="term" value="C:membrane"/>
    <property type="evidence" value="ECO:0007669"/>
    <property type="project" value="UniProtKB-SubCell"/>
</dbReference>
<feature type="transmembrane region" description="Helical" evidence="7">
    <location>
        <begin position="350"/>
        <end position="369"/>
    </location>
</feature>
<evidence type="ECO:0000256" key="1">
    <source>
        <dbReference type="ARBA" id="ARBA00004170"/>
    </source>
</evidence>
<dbReference type="CDD" id="cd00371">
    <property type="entry name" value="HMA"/>
    <property type="match status" value="4"/>
</dbReference>
<dbReference type="EMBL" id="PKPP01001714">
    <property type="protein sequence ID" value="PWA80524.1"/>
    <property type="molecule type" value="Genomic_DNA"/>
</dbReference>
<dbReference type="SUPFAM" id="SSF55008">
    <property type="entry name" value="HMA, heavy metal-associated domain"/>
    <property type="match status" value="4"/>
</dbReference>
<dbReference type="GO" id="GO:0009626">
    <property type="term" value="P:plant-type hypersensitive response"/>
    <property type="evidence" value="ECO:0007669"/>
    <property type="project" value="UniProtKB-KW"/>
</dbReference>
<keyword evidence="2" id="KW-0488">Methylation</keyword>
<dbReference type="AlphaFoldDB" id="A0A2U1P427"/>
<keyword evidence="10" id="KW-1185">Reference proteome</keyword>
<feature type="domain" description="HMA" evidence="8">
    <location>
        <begin position="55"/>
        <end position="118"/>
    </location>
</feature>
<feature type="domain" description="HMA" evidence="8">
    <location>
        <begin position="465"/>
        <end position="528"/>
    </location>
</feature>
<feature type="domain" description="HMA" evidence="8">
    <location>
        <begin position="220"/>
        <end position="283"/>
    </location>
</feature>
<dbReference type="PANTHER" id="PTHR45811:SF33">
    <property type="entry name" value="HEAVY METAL-ASSOCIATED ISOPRENYLATED PLANT PROTEIN 2-RELATED"/>
    <property type="match status" value="1"/>
</dbReference>
<dbReference type="Gene3D" id="3.30.70.100">
    <property type="match status" value="4"/>
</dbReference>
<evidence type="ECO:0000256" key="7">
    <source>
        <dbReference type="SAM" id="Phobius"/>
    </source>
</evidence>
<keyword evidence="5" id="KW-0636">Prenylation</keyword>
<evidence type="ECO:0000256" key="3">
    <source>
        <dbReference type="ARBA" id="ARBA00022723"/>
    </source>
</evidence>
<accession>A0A2U1P427</accession>
<organism evidence="9 10">
    <name type="scientific">Artemisia annua</name>
    <name type="common">Sweet wormwood</name>
    <dbReference type="NCBI Taxonomy" id="35608"/>
    <lineage>
        <taxon>Eukaryota</taxon>
        <taxon>Viridiplantae</taxon>
        <taxon>Streptophyta</taxon>
        <taxon>Embryophyta</taxon>
        <taxon>Tracheophyta</taxon>
        <taxon>Spermatophyta</taxon>
        <taxon>Magnoliopsida</taxon>
        <taxon>eudicotyledons</taxon>
        <taxon>Gunneridae</taxon>
        <taxon>Pentapetalae</taxon>
        <taxon>asterids</taxon>
        <taxon>campanulids</taxon>
        <taxon>Asterales</taxon>
        <taxon>Asteraceae</taxon>
        <taxon>Asteroideae</taxon>
        <taxon>Anthemideae</taxon>
        <taxon>Artemisiinae</taxon>
        <taxon>Artemisia</taxon>
    </lineage>
</organism>
<feature type="transmembrane region" description="Helical" evidence="7">
    <location>
        <begin position="178"/>
        <end position="202"/>
    </location>
</feature>
<keyword evidence="7" id="KW-0472">Membrane</keyword>
<sequence>MHCEKCKTEVLKAVTKLSGINEVSVDLEKQMLVVIGDVDPVCVVKRVRKIGKIAEMKIEVKVNMHCEKCKTEVLKAVTKLSGINEVSVDLEKQMLVVIGYVDPVCVVKRVRKIGKIAEMVSVGPPKKPDDKSKTEPCAIFCPPPPLVTMVSIQLALSLDIHNHVMVELASFFDEIEAIYISIYAVLKLFILISIAHVIVGMYDSLRVTNLKTTNCDRWYWLTAEVKVNMHCEKCKTEVLKAVTKLSGINEVSVDLEKQMLVVIGDVDPVCIIKRVRKIGKIAEMLFILISIAHVIVGIKIGKMAEMQSLVLAVGGGGEWWWWWWVAAVGDGSGLWVAMVAAAVGGGSGWWQWWVVAVVILCSEGDTYIVSFCITCHRPQYIILVRIASFVVGLKMPKILCSEGDTYIVSFCITCHRPQYIILVRIASFVVGLKMPKVWHPESVRQPSLNASHIVHYTTRIGDSSHDKIEVKVNMHCEKCKTEVLKAVTKLSGINEVSVNLEKQMLVVIGDVDPVCVVKRVRKIGKIAQMVSVGPPKKPDDKPMTDPCAIFCPPPPPPCYNGFYPAAGIVVGHPQPCDGGTCFIL</sequence>
<comment type="caution">
    <text evidence="9">The sequence shown here is derived from an EMBL/GenBank/DDBJ whole genome shotgun (WGS) entry which is preliminary data.</text>
</comment>
<reference evidence="9 10" key="1">
    <citation type="journal article" date="2018" name="Mol. Plant">
        <title>The genome of Artemisia annua provides insight into the evolution of Asteraceae family and artemisinin biosynthesis.</title>
        <authorList>
            <person name="Shen Q."/>
            <person name="Zhang L."/>
            <person name="Liao Z."/>
            <person name="Wang S."/>
            <person name="Yan T."/>
            <person name="Shi P."/>
            <person name="Liu M."/>
            <person name="Fu X."/>
            <person name="Pan Q."/>
            <person name="Wang Y."/>
            <person name="Lv Z."/>
            <person name="Lu X."/>
            <person name="Zhang F."/>
            <person name="Jiang W."/>
            <person name="Ma Y."/>
            <person name="Chen M."/>
            <person name="Hao X."/>
            <person name="Li L."/>
            <person name="Tang Y."/>
            <person name="Lv G."/>
            <person name="Zhou Y."/>
            <person name="Sun X."/>
            <person name="Brodelius P.E."/>
            <person name="Rose J.K.C."/>
            <person name="Tang K."/>
        </authorList>
    </citation>
    <scope>NUCLEOTIDE SEQUENCE [LARGE SCALE GENOMIC DNA]</scope>
    <source>
        <strain evidence="10">cv. Huhao1</strain>
        <tissue evidence="9">Leaf</tissue>
    </source>
</reference>
<dbReference type="InterPro" id="IPR051863">
    <property type="entry name" value="HIPP"/>
</dbReference>
<name>A0A2U1P427_ARTAN</name>
<dbReference type="PANTHER" id="PTHR45811">
    <property type="entry name" value="COPPER TRANSPORT PROTEIN FAMILY-RELATED"/>
    <property type="match status" value="1"/>
</dbReference>